<reference evidence="1" key="1">
    <citation type="submission" date="2014-09" db="EMBL/GenBank/DDBJ databases">
        <authorList>
            <person name="Magalhaes I.L.F."/>
            <person name="Oliveira U."/>
            <person name="Santos F.R."/>
            <person name="Vidigal T.H.D.A."/>
            <person name="Brescovit A.D."/>
            <person name="Santos A.J."/>
        </authorList>
    </citation>
    <scope>NUCLEOTIDE SEQUENCE</scope>
    <source>
        <tissue evidence="1">Shoot tissue taken approximately 20 cm above the soil surface</tissue>
    </source>
</reference>
<proteinExistence type="predicted"/>
<evidence type="ECO:0000313" key="1">
    <source>
        <dbReference type="EMBL" id="JAE32223.1"/>
    </source>
</evidence>
<sequence>MKYLKLLIFTRYISLDLSLQPGWVSLPDQFKPLICRSYIYACVLLYLAQYIDIRGRHEIP</sequence>
<name>A0A0A9HH35_ARUDO</name>
<reference evidence="1" key="2">
    <citation type="journal article" date="2015" name="Data Brief">
        <title>Shoot transcriptome of the giant reed, Arundo donax.</title>
        <authorList>
            <person name="Barrero R.A."/>
            <person name="Guerrero F.D."/>
            <person name="Moolhuijzen P."/>
            <person name="Goolsby J.A."/>
            <person name="Tidwell J."/>
            <person name="Bellgard S.E."/>
            <person name="Bellgard M.I."/>
        </authorList>
    </citation>
    <scope>NUCLEOTIDE SEQUENCE</scope>
    <source>
        <tissue evidence="1">Shoot tissue taken approximately 20 cm above the soil surface</tissue>
    </source>
</reference>
<accession>A0A0A9HH35</accession>
<organism evidence="1">
    <name type="scientific">Arundo donax</name>
    <name type="common">Giant reed</name>
    <name type="synonym">Donax arundinaceus</name>
    <dbReference type="NCBI Taxonomy" id="35708"/>
    <lineage>
        <taxon>Eukaryota</taxon>
        <taxon>Viridiplantae</taxon>
        <taxon>Streptophyta</taxon>
        <taxon>Embryophyta</taxon>
        <taxon>Tracheophyta</taxon>
        <taxon>Spermatophyta</taxon>
        <taxon>Magnoliopsida</taxon>
        <taxon>Liliopsida</taxon>
        <taxon>Poales</taxon>
        <taxon>Poaceae</taxon>
        <taxon>PACMAD clade</taxon>
        <taxon>Arundinoideae</taxon>
        <taxon>Arundineae</taxon>
        <taxon>Arundo</taxon>
    </lineage>
</organism>
<dbReference type="AlphaFoldDB" id="A0A0A9HH35"/>
<protein>
    <submittedName>
        <fullName evidence="1">Uncharacterized protein</fullName>
    </submittedName>
</protein>
<dbReference type="EMBL" id="GBRH01165673">
    <property type="protein sequence ID" value="JAE32223.1"/>
    <property type="molecule type" value="Transcribed_RNA"/>
</dbReference>